<dbReference type="InterPro" id="IPR050570">
    <property type="entry name" value="Cell_wall_metabolism_enzyme"/>
</dbReference>
<dbReference type="PROSITE" id="PS51782">
    <property type="entry name" value="LYSM"/>
    <property type="match status" value="2"/>
</dbReference>
<accession>A0A7S6WPX0</accession>
<evidence type="ECO:0000313" key="4">
    <source>
        <dbReference type="Proteomes" id="UP000593915"/>
    </source>
</evidence>
<feature type="domain" description="LysM" evidence="2">
    <location>
        <begin position="179"/>
        <end position="222"/>
    </location>
</feature>
<dbReference type="InterPro" id="IPR036779">
    <property type="entry name" value="LysM_dom_sf"/>
</dbReference>
<protein>
    <submittedName>
        <fullName evidence="3">M23 family metallopeptidase</fullName>
    </submittedName>
</protein>
<dbReference type="InterPro" id="IPR016047">
    <property type="entry name" value="M23ase_b-sheet_dom"/>
</dbReference>
<dbReference type="FunFam" id="2.70.70.10:FF:000006">
    <property type="entry name" value="M23 family peptidase"/>
    <property type="match status" value="1"/>
</dbReference>
<dbReference type="Proteomes" id="UP000593915">
    <property type="component" value="Chromosome"/>
</dbReference>
<name>A0A7S6WPX0_9SPIR</name>
<dbReference type="SUPFAM" id="SSF54106">
    <property type="entry name" value="LysM domain"/>
    <property type="match status" value="2"/>
</dbReference>
<reference evidence="3 4" key="1">
    <citation type="submission" date="2020-09" db="EMBL/GenBank/DDBJ databases">
        <title>Characterization of Treponema spp. from bovine digital dermatitis in Korea.</title>
        <authorList>
            <person name="Espiritu H.M."/>
            <person name="Cho Y.I."/>
            <person name="Mamuad L."/>
        </authorList>
    </citation>
    <scope>NUCLEOTIDE SEQUENCE [LARGE SCALE GENOMIC DNA]</scope>
    <source>
        <strain evidence="3 4">KS1</strain>
    </source>
</reference>
<proteinExistence type="predicted"/>
<evidence type="ECO:0000313" key="3">
    <source>
        <dbReference type="EMBL" id="QOW61158.1"/>
    </source>
</evidence>
<dbReference type="SMART" id="SM00257">
    <property type="entry name" value="LysM"/>
    <property type="match status" value="2"/>
</dbReference>
<keyword evidence="1" id="KW-1133">Transmembrane helix</keyword>
<dbReference type="Pfam" id="PF01476">
    <property type="entry name" value="LysM"/>
    <property type="match status" value="2"/>
</dbReference>
<dbReference type="Gene3D" id="2.70.70.10">
    <property type="entry name" value="Glucose Permease (Domain IIA)"/>
    <property type="match status" value="1"/>
</dbReference>
<dbReference type="InterPro" id="IPR018392">
    <property type="entry name" value="LysM"/>
</dbReference>
<evidence type="ECO:0000259" key="2">
    <source>
        <dbReference type="PROSITE" id="PS51782"/>
    </source>
</evidence>
<feature type="transmembrane region" description="Helical" evidence="1">
    <location>
        <begin position="37"/>
        <end position="60"/>
    </location>
</feature>
<dbReference type="InterPro" id="IPR011055">
    <property type="entry name" value="Dup_hybrid_motif"/>
</dbReference>
<dbReference type="RefSeq" id="WP_194076610.1">
    <property type="nucleotide sequence ID" value="NZ_CP061839.1"/>
</dbReference>
<sequence>MNVITCLPVENTEYLGRKNRKKTSFFKYIKPKTGKGFLHTALTLAFIASFTAVIILYLPFLKLDLGLSSIKPISFWEEPSVKNAMQEYSMPASLQGSSSDETENTGTLDGEETSLAEVPDFIPIVDFQNYIIAKGDTIGGIAYKFGLKNIGTLISANNISNVKRLQAGNKLKIPSIDGIFYTAVKGDSLSSIAAKFNLPVTAILDANDLENQTVSISQKLFIPGASIGKFELKKALGELFIYPITGRLTSPFGNRRDPFTGRLSFHTGIDIAAPVGTQIKATLDGTVAYTGVSVIYGNYVIISHGGGYQSMYGHLSAVAVKRGQTVNQGGIIGKVGNTGRSTGPHLHFSVYKNGKLINPLTVLK</sequence>
<evidence type="ECO:0000256" key="1">
    <source>
        <dbReference type="SAM" id="Phobius"/>
    </source>
</evidence>
<dbReference type="AlphaFoldDB" id="A0A7S6WPX0"/>
<feature type="domain" description="LysM" evidence="2">
    <location>
        <begin position="128"/>
        <end position="173"/>
    </location>
</feature>
<dbReference type="CDD" id="cd00118">
    <property type="entry name" value="LysM"/>
    <property type="match status" value="2"/>
</dbReference>
<dbReference type="PANTHER" id="PTHR21666">
    <property type="entry name" value="PEPTIDASE-RELATED"/>
    <property type="match status" value="1"/>
</dbReference>
<dbReference type="SUPFAM" id="SSF51261">
    <property type="entry name" value="Duplicated hybrid motif"/>
    <property type="match status" value="1"/>
</dbReference>
<dbReference type="CDD" id="cd12797">
    <property type="entry name" value="M23_peptidase"/>
    <property type="match status" value="1"/>
</dbReference>
<organism evidence="3 4">
    <name type="scientific">Treponema pedis</name>
    <dbReference type="NCBI Taxonomy" id="409322"/>
    <lineage>
        <taxon>Bacteria</taxon>
        <taxon>Pseudomonadati</taxon>
        <taxon>Spirochaetota</taxon>
        <taxon>Spirochaetia</taxon>
        <taxon>Spirochaetales</taxon>
        <taxon>Treponemataceae</taxon>
        <taxon>Treponema</taxon>
    </lineage>
</organism>
<dbReference type="EMBL" id="CP061839">
    <property type="protein sequence ID" value="QOW61158.1"/>
    <property type="molecule type" value="Genomic_DNA"/>
</dbReference>
<keyword evidence="1" id="KW-0472">Membrane</keyword>
<keyword evidence="1" id="KW-0812">Transmembrane</keyword>
<gene>
    <name evidence="3" type="ORF">IFE08_01730</name>
</gene>
<dbReference type="PANTHER" id="PTHR21666:SF270">
    <property type="entry name" value="MUREIN HYDROLASE ACTIVATOR ENVC"/>
    <property type="match status" value="1"/>
</dbReference>
<dbReference type="Pfam" id="PF01551">
    <property type="entry name" value="Peptidase_M23"/>
    <property type="match status" value="1"/>
</dbReference>
<dbReference type="GO" id="GO:0004222">
    <property type="term" value="F:metalloendopeptidase activity"/>
    <property type="evidence" value="ECO:0007669"/>
    <property type="project" value="TreeGrafter"/>
</dbReference>
<dbReference type="Gene3D" id="3.10.350.10">
    <property type="entry name" value="LysM domain"/>
    <property type="match status" value="2"/>
</dbReference>